<feature type="transmembrane region" description="Helical" evidence="1">
    <location>
        <begin position="6"/>
        <end position="29"/>
    </location>
</feature>
<protein>
    <recommendedName>
        <fullName evidence="4">Prepilin-type N-terminal cleavage/methylation domain-containing protein</fullName>
    </recommendedName>
</protein>
<accession>A0ABT3P3P4</accession>
<evidence type="ECO:0008006" key="4">
    <source>
        <dbReference type="Google" id="ProtNLM"/>
    </source>
</evidence>
<evidence type="ECO:0000256" key="1">
    <source>
        <dbReference type="SAM" id="Phobius"/>
    </source>
</evidence>
<keyword evidence="1" id="KW-1133">Transmembrane helix</keyword>
<sequence length="136" mass="14910">MGQAGFSYIELSITSAVVSISALGLLSLITNMNSSTKELNLINHVREQAQGKVIELMAKTEISPSFDHKITKIEESKFAFSTNVTVKQSTLTDITITSSQPGQYFDIKHTISITQLRSPPLTINSVHQLNAAYKPN</sequence>
<dbReference type="RefSeq" id="WP_265616063.1">
    <property type="nucleotide sequence ID" value="NZ_JAPFRD010000002.1"/>
</dbReference>
<organism evidence="2 3">
    <name type="scientific">Alteromonas aquimaris</name>
    <dbReference type="NCBI Taxonomy" id="2998417"/>
    <lineage>
        <taxon>Bacteria</taxon>
        <taxon>Pseudomonadati</taxon>
        <taxon>Pseudomonadota</taxon>
        <taxon>Gammaproteobacteria</taxon>
        <taxon>Alteromonadales</taxon>
        <taxon>Alteromonadaceae</taxon>
        <taxon>Alteromonas/Salinimonas group</taxon>
        <taxon>Alteromonas</taxon>
    </lineage>
</organism>
<keyword evidence="1" id="KW-0812">Transmembrane</keyword>
<keyword evidence="3" id="KW-1185">Reference proteome</keyword>
<proteinExistence type="predicted"/>
<evidence type="ECO:0000313" key="2">
    <source>
        <dbReference type="EMBL" id="MCW8107368.1"/>
    </source>
</evidence>
<dbReference type="EMBL" id="JAPFRD010000002">
    <property type="protein sequence ID" value="MCW8107368.1"/>
    <property type="molecule type" value="Genomic_DNA"/>
</dbReference>
<name>A0ABT3P3P4_9ALTE</name>
<comment type="caution">
    <text evidence="2">The sequence shown here is derived from an EMBL/GenBank/DDBJ whole genome shotgun (WGS) entry which is preliminary data.</text>
</comment>
<keyword evidence="1" id="KW-0472">Membrane</keyword>
<evidence type="ECO:0000313" key="3">
    <source>
        <dbReference type="Proteomes" id="UP001142810"/>
    </source>
</evidence>
<gene>
    <name evidence="2" type="ORF">OPS25_02485</name>
</gene>
<dbReference type="Proteomes" id="UP001142810">
    <property type="component" value="Unassembled WGS sequence"/>
</dbReference>
<reference evidence="2" key="1">
    <citation type="submission" date="2022-11" db="EMBL/GenBank/DDBJ databases">
        <title>Alteromonas sp. nov., isolated from sea water of the Qingdao.</title>
        <authorList>
            <person name="Wang Q."/>
        </authorList>
    </citation>
    <scope>NUCLEOTIDE SEQUENCE</scope>
    <source>
        <strain evidence="2">ASW11-7</strain>
    </source>
</reference>